<dbReference type="InterPro" id="IPR020846">
    <property type="entry name" value="MFS_dom"/>
</dbReference>
<dbReference type="PANTHER" id="PTHR23527">
    <property type="entry name" value="BLL3282 PROTEIN"/>
    <property type="match status" value="1"/>
</dbReference>
<dbReference type="InterPro" id="IPR011701">
    <property type="entry name" value="MFS"/>
</dbReference>
<dbReference type="PANTHER" id="PTHR23527:SF1">
    <property type="entry name" value="BLL3282 PROTEIN"/>
    <property type="match status" value="1"/>
</dbReference>
<evidence type="ECO:0000313" key="7">
    <source>
        <dbReference type="EMBL" id="BCB88596.1"/>
    </source>
</evidence>
<gene>
    <name evidence="7" type="ORF">Psuf_059090</name>
</gene>
<feature type="domain" description="Major facilitator superfamily (MFS) profile" evidence="6">
    <location>
        <begin position="1"/>
        <end position="378"/>
    </location>
</feature>
<feature type="transmembrane region" description="Helical" evidence="5">
    <location>
        <begin position="153"/>
        <end position="174"/>
    </location>
</feature>
<protein>
    <recommendedName>
        <fullName evidence="6">Major facilitator superfamily (MFS) profile domain-containing protein</fullName>
    </recommendedName>
</protein>
<dbReference type="GO" id="GO:0022857">
    <property type="term" value="F:transmembrane transporter activity"/>
    <property type="evidence" value="ECO:0007669"/>
    <property type="project" value="InterPro"/>
</dbReference>
<dbReference type="GO" id="GO:0005886">
    <property type="term" value="C:plasma membrane"/>
    <property type="evidence" value="ECO:0007669"/>
    <property type="project" value="UniProtKB-SubCell"/>
</dbReference>
<name>A0A6F8YRB1_9ACTN</name>
<organism evidence="7 8">
    <name type="scientific">Phytohabitans suffuscus</name>
    <dbReference type="NCBI Taxonomy" id="624315"/>
    <lineage>
        <taxon>Bacteria</taxon>
        <taxon>Bacillati</taxon>
        <taxon>Actinomycetota</taxon>
        <taxon>Actinomycetes</taxon>
        <taxon>Micromonosporales</taxon>
        <taxon>Micromonosporaceae</taxon>
    </lineage>
</organism>
<evidence type="ECO:0000313" key="8">
    <source>
        <dbReference type="Proteomes" id="UP000503011"/>
    </source>
</evidence>
<evidence type="ECO:0000259" key="6">
    <source>
        <dbReference type="PROSITE" id="PS50850"/>
    </source>
</evidence>
<dbReference type="AlphaFoldDB" id="A0A6F8YRB1"/>
<evidence type="ECO:0000256" key="5">
    <source>
        <dbReference type="SAM" id="Phobius"/>
    </source>
</evidence>
<feature type="transmembrane region" description="Helical" evidence="5">
    <location>
        <begin position="285"/>
        <end position="308"/>
    </location>
</feature>
<reference evidence="7 8" key="2">
    <citation type="submission" date="2020-03" db="EMBL/GenBank/DDBJ databases">
        <authorList>
            <person name="Ichikawa N."/>
            <person name="Kimura A."/>
            <person name="Kitahashi Y."/>
            <person name="Uohara A."/>
        </authorList>
    </citation>
    <scope>NUCLEOTIDE SEQUENCE [LARGE SCALE GENOMIC DNA]</scope>
    <source>
        <strain evidence="7 8">NBRC 105367</strain>
    </source>
</reference>
<feature type="transmembrane region" description="Helical" evidence="5">
    <location>
        <begin position="20"/>
        <end position="45"/>
    </location>
</feature>
<dbReference type="EMBL" id="AP022871">
    <property type="protein sequence ID" value="BCB88596.1"/>
    <property type="molecule type" value="Genomic_DNA"/>
</dbReference>
<dbReference type="InterPro" id="IPR036259">
    <property type="entry name" value="MFS_trans_sf"/>
</dbReference>
<reference evidence="7 8" key="1">
    <citation type="submission" date="2020-03" db="EMBL/GenBank/DDBJ databases">
        <title>Whole genome shotgun sequence of Phytohabitans suffuscus NBRC 105367.</title>
        <authorList>
            <person name="Komaki H."/>
            <person name="Tamura T."/>
        </authorList>
    </citation>
    <scope>NUCLEOTIDE SEQUENCE [LARGE SCALE GENOMIC DNA]</scope>
    <source>
        <strain evidence="7 8">NBRC 105367</strain>
    </source>
</reference>
<evidence type="ECO:0000256" key="2">
    <source>
        <dbReference type="ARBA" id="ARBA00022692"/>
    </source>
</evidence>
<evidence type="ECO:0000256" key="4">
    <source>
        <dbReference type="ARBA" id="ARBA00023136"/>
    </source>
</evidence>
<dbReference type="PROSITE" id="PS50850">
    <property type="entry name" value="MFS"/>
    <property type="match status" value="1"/>
</dbReference>
<evidence type="ECO:0000256" key="1">
    <source>
        <dbReference type="ARBA" id="ARBA00004651"/>
    </source>
</evidence>
<feature type="transmembrane region" description="Helical" evidence="5">
    <location>
        <begin position="230"/>
        <end position="248"/>
    </location>
</feature>
<accession>A0A6F8YRB1</accession>
<evidence type="ECO:0000256" key="3">
    <source>
        <dbReference type="ARBA" id="ARBA00022989"/>
    </source>
</evidence>
<feature type="transmembrane region" description="Helical" evidence="5">
    <location>
        <begin position="260"/>
        <end position="279"/>
    </location>
</feature>
<dbReference type="SUPFAM" id="SSF103473">
    <property type="entry name" value="MFS general substrate transporter"/>
    <property type="match status" value="1"/>
</dbReference>
<keyword evidence="2 5" id="KW-0812">Transmembrane</keyword>
<feature type="transmembrane region" description="Helical" evidence="5">
    <location>
        <begin position="125"/>
        <end position="147"/>
    </location>
</feature>
<sequence>MVAVAPLVSGTFPSYLMGTLAVSMGADLGFTTATLGLLTALRFLVAAASSAPLGRLAERIGAAHGLRIAAGTVAVLAAAVAAFVHDVWTLAVMLAMCGLALGLVQPAADLWVARGISSDRQGFAFGVKQAAVPATALLAGLAVPAVLEPFGWRWVWALAAAFALLATLAVPLRNNRTTTRRVTVHPPSDARFRPLIWLAATFAFGSVAVVSVTTFLVLAAVDQGMTEGTAGVLFAVSSVVGIVGRLLFGRLADRTDRDLLLVLALLQVLGAGVFVLLALVDSAWYFLAAPLAFAVGLGWPGVLMLATVRAYPAGPAAATSVVNIGAYLGSIGGPIGFGLIAVNWGFAAGWAYVVASLLVAAAAALAGRAALRPAPSHTGTGRRGAGP</sequence>
<dbReference type="Pfam" id="PF07690">
    <property type="entry name" value="MFS_1"/>
    <property type="match status" value="1"/>
</dbReference>
<dbReference type="Gene3D" id="1.20.1250.20">
    <property type="entry name" value="MFS general substrate transporter like domains"/>
    <property type="match status" value="2"/>
</dbReference>
<dbReference type="KEGG" id="psuu:Psuf_059090"/>
<proteinExistence type="predicted"/>
<keyword evidence="3 5" id="KW-1133">Transmembrane helix</keyword>
<keyword evidence="8" id="KW-1185">Reference proteome</keyword>
<feature type="transmembrane region" description="Helical" evidence="5">
    <location>
        <begin position="195"/>
        <end position="218"/>
    </location>
</feature>
<feature type="transmembrane region" description="Helical" evidence="5">
    <location>
        <begin position="350"/>
        <end position="371"/>
    </location>
</feature>
<dbReference type="Proteomes" id="UP000503011">
    <property type="component" value="Chromosome"/>
</dbReference>
<feature type="transmembrane region" description="Helical" evidence="5">
    <location>
        <begin position="320"/>
        <end position="344"/>
    </location>
</feature>
<keyword evidence="4 5" id="KW-0472">Membrane</keyword>
<dbReference type="InterPro" id="IPR052952">
    <property type="entry name" value="MFS-Transporter"/>
</dbReference>
<feature type="transmembrane region" description="Helical" evidence="5">
    <location>
        <begin position="90"/>
        <end position="113"/>
    </location>
</feature>
<comment type="subcellular location">
    <subcellularLocation>
        <location evidence="1">Cell membrane</location>
        <topology evidence="1">Multi-pass membrane protein</topology>
    </subcellularLocation>
</comment>
<feature type="transmembrane region" description="Helical" evidence="5">
    <location>
        <begin position="66"/>
        <end position="84"/>
    </location>
</feature>